<gene>
    <name evidence="1" type="ORF">EJ06DRAFT_557825</name>
</gene>
<name>A0A6G1HRG7_9PEZI</name>
<dbReference type="EMBL" id="ML996699">
    <property type="protein sequence ID" value="KAF2398592.1"/>
    <property type="molecule type" value="Genomic_DNA"/>
</dbReference>
<dbReference type="PANTHER" id="PTHR37012:SF7">
    <property type="entry name" value="B-ZIP TRANSCRIPTION FACTOR (EUROFUNG)-RELATED"/>
    <property type="match status" value="1"/>
</dbReference>
<dbReference type="Proteomes" id="UP000799640">
    <property type="component" value="Unassembled WGS sequence"/>
</dbReference>
<evidence type="ECO:0000313" key="1">
    <source>
        <dbReference type="EMBL" id="KAF2398592.1"/>
    </source>
</evidence>
<keyword evidence="2" id="KW-1185">Reference proteome</keyword>
<dbReference type="AlphaFoldDB" id="A0A6G1HRG7"/>
<protein>
    <submittedName>
        <fullName evidence="1">Uncharacterized protein</fullName>
    </submittedName>
</protein>
<accession>A0A6G1HRG7</accession>
<dbReference type="PANTHER" id="PTHR37012">
    <property type="entry name" value="B-ZIP TRANSCRIPTION FACTOR (EUROFUNG)-RELATED"/>
    <property type="match status" value="1"/>
</dbReference>
<dbReference type="InterPro" id="IPR021833">
    <property type="entry name" value="DUF3425"/>
</dbReference>
<evidence type="ECO:0000313" key="2">
    <source>
        <dbReference type="Proteomes" id="UP000799640"/>
    </source>
</evidence>
<organism evidence="1 2">
    <name type="scientific">Trichodelitschia bisporula</name>
    <dbReference type="NCBI Taxonomy" id="703511"/>
    <lineage>
        <taxon>Eukaryota</taxon>
        <taxon>Fungi</taxon>
        <taxon>Dikarya</taxon>
        <taxon>Ascomycota</taxon>
        <taxon>Pezizomycotina</taxon>
        <taxon>Dothideomycetes</taxon>
        <taxon>Dothideomycetes incertae sedis</taxon>
        <taxon>Phaeotrichales</taxon>
        <taxon>Phaeotrichaceae</taxon>
        <taxon>Trichodelitschia</taxon>
    </lineage>
</organism>
<proteinExistence type="predicted"/>
<dbReference type="OrthoDB" id="3769501at2759"/>
<sequence>MVLVRHLPGLLQLETEPEDVAVMYMGYLLLKWMAAPSAENYQRMPECLRPLPIQIFKAHSFWKDFVPCLLVNWKDYGDKPVFSQSSYYAVDPESDEETSPKPKVKRRERWLNLNPDFEAHIHNIDNWTLGKEFRDAFPQWAHFVPRKSKKE</sequence>
<dbReference type="Pfam" id="PF11905">
    <property type="entry name" value="DUF3425"/>
    <property type="match status" value="1"/>
</dbReference>
<reference evidence="1" key="1">
    <citation type="journal article" date="2020" name="Stud. Mycol.">
        <title>101 Dothideomycetes genomes: a test case for predicting lifestyles and emergence of pathogens.</title>
        <authorList>
            <person name="Haridas S."/>
            <person name="Albert R."/>
            <person name="Binder M."/>
            <person name="Bloem J."/>
            <person name="Labutti K."/>
            <person name="Salamov A."/>
            <person name="Andreopoulos B."/>
            <person name="Baker S."/>
            <person name="Barry K."/>
            <person name="Bills G."/>
            <person name="Bluhm B."/>
            <person name="Cannon C."/>
            <person name="Castanera R."/>
            <person name="Culley D."/>
            <person name="Daum C."/>
            <person name="Ezra D."/>
            <person name="Gonzalez J."/>
            <person name="Henrissat B."/>
            <person name="Kuo A."/>
            <person name="Liang C."/>
            <person name="Lipzen A."/>
            <person name="Lutzoni F."/>
            <person name="Magnuson J."/>
            <person name="Mondo S."/>
            <person name="Nolan M."/>
            <person name="Ohm R."/>
            <person name="Pangilinan J."/>
            <person name="Park H.-J."/>
            <person name="Ramirez L."/>
            <person name="Alfaro M."/>
            <person name="Sun H."/>
            <person name="Tritt A."/>
            <person name="Yoshinaga Y."/>
            <person name="Zwiers L.-H."/>
            <person name="Turgeon B."/>
            <person name="Goodwin S."/>
            <person name="Spatafora J."/>
            <person name="Crous P."/>
            <person name="Grigoriev I."/>
        </authorList>
    </citation>
    <scope>NUCLEOTIDE SEQUENCE</scope>
    <source>
        <strain evidence="1">CBS 262.69</strain>
    </source>
</reference>